<evidence type="ECO:0000256" key="11">
    <source>
        <dbReference type="RuleBase" id="RU363010"/>
    </source>
</evidence>
<dbReference type="GO" id="GO:0044284">
    <property type="term" value="C:mitochondrial crista junction"/>
    <property type="evidence" value="ECO:0007669"/>
    <property type="project" value="InterPro"/>
</dbReference>
<keyword evidence="11" id="KW-0999">Mitochondrion inner membrane</keyword>
<name>A0AA91Q0U0_CLALS</name>
<comment type="subunit">
    <text evidence="11">Component of the mitochondrial contact site and cristae organizing system (MICOS) complex.</text>
</comment>
<evidence type="ECO:0000256" key="6">
    <source>
        <dbReference type="ARBA" id="ARBA00022989"/>
    </source>
</evidence>
<sequence>MGNRIQGFFAGAALTGFLATTTVGYMRSLNTVNSKLLRDTQDIITTRILSDRNSEDELAPLNRRVSWSTRPSVWETCKDIWNEEIITAANWVYSINWYQFGLDIDRKLNKLTDKVVSVAEKK</sequence>
<evidence type="ECO:0000256" key="4">
    <source>
        <dbReference type="ARBA" id="ARBA00018170"/>
    </source>
</evidence>
<evidence type="ECO:0000256" key="5">
    <source>
        <dbReference type="ARBA" id="ARBA00022692"/>
    </source>
</evidence>
<comment type="similarity">
    <text evidence="3 11">Belongs to the MICOS complex subunit Mic12 family.</text>
</comment>
<keyword evidence="5" id="KW-0812">Transmembrane</keyword>
<reference evidence="12 13" key="1">
    <citation type="submission" date="2017-04" db="EMBL/GenBank/DDBJ databases">
        <title>Draft genome of the yeast Clavispora lusitaniae type strain CBS 6936.</title>
        <authorList>
            <person name="Durrens P."/>
            <person name="Klopp C."/>
            <person name="Biteau N."/>
            <person name="Fitton-Ouhabi V."/>
            <person name="Dementhon K."/>
            <person name="Accoceberry I."/>
            <person name="Sherman D.J."/>
            <person name="Noel T."/>
        </authorList>
    </citation>
    <scope>NUCLEOTIDE SEQUENCE [LARGE SCALE GENOMIC DNA]</scope>
    <source>
        <strain evidence="12 13">CBS 6936</strain>
    </source>
</reference>
<dbReference type="InterPro" id="IPR031463">
    <property type="entry name" value="Mic12"/>
</dbReference>
<proteinExistence type="inferred from homology"/>
<comment type="function">
    <text evidence="1 11">Component of the MICOS complex, a large protein complex of the mitochondrial inner membrane that plays crucial roles in the maintenance of crista junctions, inner membrane architecture, and formation of contact sites to the outer membrane.</text>
</comment>
<protein>
    <recommendedName>
        <fullName evidence="4 11">MICOS complex subunit MIC12</fullName>
    </recommendedName>
    <alternativeName>
        <fullName evidence="10 11">Altered inheritance of mitochondria protein 5, mitochondrial</fullName>
    </alternativeName>
    <alternativeName>
        <fullName evidence="9 11">Found in mitochondrial proteome protein 51</fullName>
    </alternativeName>
</protein>
<keyword evidence="6" id="KW-1133">Transmembrane helix</keyword>
<evidence type="ECO:0000313" key="13">
    <source>
        <dbReference type="Proteomes" id="UP000195602"/>
    </source>
</evidence>
<comment type="subcellular location">
    <subcellularLocation>
        <location evidence="2">Membrane</location>
    </subcellularLocation>
    <subcellularLocation>
        <location evidence="11">Mitochondrion inner membrane</location>
        <topology evidence="11">Single-pass membrane protein</topology>
    </subcellularLocation>
</comment>
<dbReference type="EMBL" id="LYUB02000006">
    <property type="protein sequence ID" value="OVF09175.1"/>
    <property type="molecule type" value="Genomic_DNA"/>
</dbReference>
<evidence type="ECO:0000256" key="9">
    <source>
        <dbReference type="ARBA" id="ARBA00032159"/>
    </source>
</evidence>
<dbReference type="GO" id="GO:0061617">
    <property type="term" value="C:MICOS complex"/>
    <property type="evidence" value="ECO:0007669"/>
    <property type="project" value="UniProtKB-UniRule"/>
</dbReference>
<accession>A0AA91Q0U0</accession>
<keyword evidence="8" id="KW-0472">Membrane</keyword>
<keyword evidence="7 11" id="KW-0496">Mitochondrion</keyword>
<evidence type="ECO:0000256" key="1">
    <source>
        <dbReference type="ARBA" id="ARBA00002689"/>
    </source>
</evidence>
<gene>
    <name evidence="12" type="ORF">A9F13_06g03355</name>
</gene>
<evidence type="ECO:0000256" key="3">
    <source>
        <dbReference type="ARBA" id="ARBA00009188"/>
    </source>
</evidence>
<dbReference type="GO" id="GO:0042407">
    <property type="term" value="P:cristae formation"/>
    <property type="evidence" value="ECO:0007669"/>
    <property type="project" value="InterPro"/>
</dbReference>
<dbReference type="OMA" id="CKDIWND"/>
<dbReference type="KEGG" id="clus:A9F13_06g03355"/>
<evidence type="ECO:0000256" key="10">
    <source>
        <dbReference type="ARBA" id="ARBA00032985"/>
    </source>
</evidence>
<evidence type="ECO:0000313" key="12">
    <source>
        <dbReference type="EMBL" id="OVF09175.1"/>
    </source>
</evidence>
<comment type="caution">
    <text evidence="12">The sequence shown here is derived from an EMBL/GenBank/DDBJ whole genome shotgun (WGS) entry which is preliminary data.</text>
</comment>
<dbReference type="AlphaFoldDB" id="A0AA91Q0U0"/>
<evidence type="ECO:0000256" key="2">
    <source>
        <dbReference type="ARBA" id="ARBA00004370"/>
    </source>
</evidence>
<evidence type="ECO:0000256" key="8">
    <source>
        <dbReference type="ARBA" id="ARBA00023136"/>
    </source>
</evidence>
<evidence type="ECO:0000256" key="7">
    <source>
        <dbReference type="ARBA" id="ARBA00023128"/>
    </source>
</evidence>
<organism evidence="12 13">
    <name type="scientific">Clavispora lusitaniae</name>
    <name type="common">Candida lusitaniae</name>
    <dbReference type="NCBI Taxonomy" id="36911"/>
    <lineage>
        <taxon>Eukaryota</taxon>
        <taxon>Fungi</taxon>
        <taxon>Dikarya</taxon>
        <taxon>Ascomycota</taxon>
        <taxon>Saccharomycotina</taxon>
        <taxon>Pichiomycetes</taxon>
        <taxon>Metschnikowiaceae</taxon>
        <taxon>Clavispora</taxon>
    </lineage>
</organism>
<dbReference type="Pfam" id="PF17050">
    <property type="entry name" value="AIM5"/>
    <property type="match status" value="1"/>
</dbReference>
<dbReference type="Proteomes" id="UP000195602">
    <property type="component" value="Unassembled WGS sequence"/>
</dbReference>